<dbReference type="PANTHER" id="PTHR10457:SF7">
    <property type="entry name" value="GALACTOKINASE-RELATED"/>
    <property type="match status" value="1"/>
</dbReference>
<name>A0A3E2DNQ5_9ACTN</name>
<keyword evidence="3" id="KW-0547">Nucleotide-binding</keyword>
<dbReference type="GO" id="GO:0005524">
    <property type="term" value="F:ATP binding"/>
    <property type="evidence" value="ECO:0007669"/>
    <property type="project" value="UniProtKB-KW"/>
</dbReference>
<organism evidence="10 11">
    <name type="scientific">Cutibacterium avidum</name>
    <dbReference type="NCBI Taxonomy" id="33010"/>
    <lineage>
        <taxon>Bacteria</taxon>
        <taxon>Bacillati</taxon>
        <taxon>Actinomycetota</taxon>
        <taxon>Actinomycetes</taxon>
        <taxon>Propionibacteriales</taxon>
        <taxon>Propionibacteriaceae</taxon>
        <taxon>Cutibacterium</taxon>
    </lineage>
</organism>
<dbReference type="PRINTS" id="PR00959">
    <property type="entry name" value="MEVGALKINASE"/>
</dbReference>
<sequence>MTRWFVPGRIEVLGKHTDYAGGSTLVAAVDRGVTISVEPGDRGLTASTDAAPGELSLKAGYDPKLPAGHWGRYAQAVLDRLTANFGDLAPARIRLTSDLPLASGMSSSSALVSAIVLGLADFNGLSDTTAWQDNITDDVDLAGYLACHENGMTFKNLAGAAGVGTFGGSEDHTAMVCSEDGRLGQFRFCPIRLETRVPFPEDMSFVVIVSGVAAEKTGAARDLYNAASLATREIVSRWNSNTGRHDAVIGDVLAVDPDAEKLYEVVRDREDLTRRLDHFLTESEKIIPEASKALSCGDLEEFGRMAQESQRAAEDLLGNQVPQTAALARIAHDLGAVGSTSFGAGFGGSVWALVPSAESKEFAEKWIASYRDEYPEEASQAMTVVARPGPSARRLD</sequence>
<gene>
    <name evidence="10" type="ORF">CHT91_01545</name>
</gene>
<dbReference type="InterPro" id="IPR019539">
    <property type="entry name" value="GalKase_N"/>
</dbReference>
<dbReference type="PRINTS" id="PR00473">
    <property type="entry name" value="GALCTOKINASE"/>
</dbReference>
<dbReference type="InterPro" id="IPR014721">
    <property type="entry name" value="Ribsml_uS5_D2-typ_fold_subgr"/>
</dbReference>
<dbReference type="RefSeq" id="WP_117188377.1">
    <property type="nucleotide sequence ID" value="NZ_AP024308.1"/>
</dbReference>
<dbReference type="InterPro" id="IPR000705">
    <property type="entry name" value="Galactokinase"/>
</dbReference>
<dbReference type="Gene3D" id="3.30.70.890">
    <property type="entry name" value="GHMP kinase, C-terminal domain"/>
    <property type="match status" value="1"/>
</dbReference>
<feature type="domain" description="GHMP kinase C-terminal" evidence="8">
    <location>
        <begin position="293"/>
        <end position="371"/>
    </location>
</feature>
<dbReference type="InterPro" id="IPR006204">
    <property type="entry name" value="GHMP_kinase_N_dom"/>
</dbReference>
<dbReference type="GO" id="GO:0006012">
    <property type="term" value="P:galactose metabolic process"/>
    <property type="evidence" value="ECO:0007669"/>
    <property type="project" value="UniProtKB-KW"/>
</dbReference>
<dbReference type="GO" id="GO:0005829">
    <property type="term" value="C:cytosol"/>
    <property type="evidence" value="ECO:0007669"/>
    <property type="project" value="TreeGrafter"/>
</dbReference>
<dbReference type="InterPro" id="IPR013750">
    <property type="entry name" value="GHMP_kinase_C_dom"/>
</dbReference>
<dbReference type="Gene3D" id="3.30.230.10">
    <property type="match status" value="1"/>
</dbReference>
<keyword evidence="6" id="KW-0119">Carbohydrate metabolism</keyword>
<comment type="similarity">
    <text evidence="1">Belongs to the GHMP kinase family. GalK subfamily.</text>
</comment>
<evidence type="ECO:0000259" key="7">
    <source>
        <dbReference type="Pfam" id="PF00288"/>
    </source>
</evidence>
<evidence type="ECO:0000313" key="10">
    <source>
        <dbReference type="EMBL" id="RFT47017.1"/>
    </source>
</evidence>
<keyword evidence="4 10" id="KW-0418">Kinase</keyword>
<evidence type="ECO:0000256" key="1">
    <source>
        <dbReference type="ARBA" id="ARBA00006566"/>
    </source>
</evidence>
<reference evidence="10 11" key="1">
    <citation type="submission" date="2017-07" db="EMBL/GenBank/DDBJ databases">
        <authorList>
            <person name="Sun Z.S."/>
            <person name="Albrecht U."/>
            <person name="Echele G."/>
            <person name="Lee C.C."/>
        </authorList>
    </citation>
    <scope>NUCLEOTIDE SEQUENCE [LARGE SCALE GENOMIC DNA]</scope>
    <source>
        <strain evidence="10 11">P16-029</strain>
    </source>
</reference>
<evidence type="ECO:0000259" key="9">
    <source>
        <dbReference type="Pfam" id="PF10509"/>
    </source>
</evidence>
<keyword evidence="2" id="KW-0808">Transferase</keyword>
<keyword evidence="5" id="KW-0067">ATP-binding</keyword>
<feature type="domain" description="Galactokinase N-terminal" evidence="9">
    <location>
        <begin position="4"/>
        <end position="39"/>
    </location>
</feature>
<feature type="domain" description="GHMP kinase N-terminal" evidence="7">
    <location>
        <begin position="73"/>
        <end position="126"/>
    </location>
</feature>
<dbReference type="Proteomes" id="UP000259211">
    <property type="component" value="Unassembled WGS sequence"/>
</dbReference>
<dbReference type="PIRSF" id="PIRSF000530">
    <property type="entry name" value="Galactokinase"/>
    <property type="match status" value="1"/>
</dbReference>
<proteinExistence type="inferred from homology"/>
<dbReference type="InterPro" id="IPR006203">
    <property type="entry name" value="GHMP_knse_ATP-bd_CS"/>
</dbReference>
<protein>
    <submittedName>
        <fullName evidence="10">Galactokinase</fullName>
    </submittedName>
</protein>
<comment type="caution">
    <text evidence="10">The sequence shown here is derived from an EMBL/GenBank/DDBJ whole genome shotgun (WGS) entry which is preliminary data.</text>
</comment>
<dbReference type="AlphaFoldDB" id="A0A3E2DNQ5"/>
<evidence type="ECO:0000256" key="2">
    <source>
        <dbReference type="ARBA" id="ARBA00022679"/>
    </source>
</evidence>
<dbReference type="SUPFAM" id="SSF54211">
    <property type="entry name" value="Ribosomal protein S5 domain 2-like"/>
    <property type="match status" value="1"/>
</dbReference>
<dbReference type="Pfam" id="PF10509">
    <property type="entry name" value="GalKase_gal_bdg"/>
    <property type="match status" value="1"/>
</dbReference>
<evidence type="ECO:0000313" key="11">
    <source>
        <dbReference type="Proteomes" id="UP000259211"/>
    </source>
</evidence>
<evidence type="ECO:0000259" key="8">
    <source>
        <dbReference type="Pfam" id="PF08544"/>
    </source>
</evidence>
<dbReference type="Pfam" id="PF08544">
    <property type="entry name" value="GHMP_kinases_C"/>
    <property type="match status" value="1"/>
</dbReference>
<accession>A0A3E2DNQ5</accession>
<evidence type="ECO:0000256" key="5">
    <source>
        <dbReference type="ARBA" id="ARBA00022840"/>
    </source>
</evidence>
<dbReference type="EMBL" id="NOWI01000001">
    <property type="protein sequence ID" value="RFT47017.1"/>
    <property type="molecule type" value="Genomic_DNA"/>
</dbReference>
<evidence type="ECO:0000256" key="3">
    <source>
        <dbReference type="ARBA" id="ARBA00022741"/>
    </source>
</evidence>
<dbReference type="SUPFAM" id="SSF55060">
    <property type="entry name" value="GHMP Kinase, C-terminal domain"/>
    <property type="match status" value="1"/>
</dbReference>
<evidence type="ECO:0000256" key="6">
    <source>
        <dbReference type="ARBA" id="ARBA00023144"/>
    </source>
</evidence>
<dbReference type="InterPro" id="IPR036554">
    <property type="entry name" value="GHMP_kinase_C_sf"/>
</dbReference>
<keyword evidence="6" id="KW-0299">Galactose metabolism</keyword>
<dbReference type="InterPro" id="IPR006206">
    <property type="entry name" value="Mevalonate/galactokinase"/>
</dbReference>
<dbReference type="PROSITE" id="PS00627">
    <property type="entry name" value="GHMP_KINASES_ATP"/>
    <property type="match status" value="1"/>
</dbReference>
<dbReference type="InterPro" id="IPR020568">
    <property type="entry name" value="Ribosomal_Su5_D2-typ_SF"/>
</dbReference>
<evidence type="ECO:0000256" key="4">
    <source>
        <dbReference type="ARBA" id="ARBA00022777"/>
    </source>
</evidence>
<dbReference type="GO" id="GO:0004335">
    <property type="term" value="F:galactokinase activity"/>
    <property type="evidence" value="ECO:0007669"/>
    <property type="project" value="InterPro"/>
</dbReference>
<dbReference type="PANTHER" id="PTHR10457">
    <property type="entry name" value="MEVALONATE KINASE/GALACTOKINASE"/>
    <property type="match status" value="1"/>
</dbReference>
<dbReference type="Pfam" id="PF00288">
    <property type="entry name" value="GHMP_kinases_N"/>
    <property type="match status" value="1"/>
</dbReference>